<dbReference type="GO" id="GO:0016787">
    <property type="term" value="F:hydrolase activity"/>
    <property type="evidence" value="ECO:0007669"/>
    <property type="project" value="UniProtKB-KW"/>
</dbReference>
<proteinExistence type="predicted"/>
<dbReference type="STRING" id="1314674.A0A0D7BEF1"/>
<dbReference type="InterPro" id="IPR050266">
    <property type="entry name" value="AB_hydrolase_sf"/>
</dbReference>
<dbReference type="PANTHER" id="PTHR43798">
    <property type="entry name" value="MONOACYLGLYCEROL LIPASE"/>
    <property type="match status" value="1"/>
</dbReference>
<sequence>MPVVKTKSSAGSLQVHYTISTPTASDSKTIDPRLPTLLFLHPVYMASDLWHMQFADRKLRQFNLVAVDLRAHGETGGECKKNYNQETSAEDIAKFIEAAKLPACHIVGLSMGTIIAIQLAISYPKLVASLFLVSPLGLAEPDEVTQGREEIGEYWVEGLRSKDESALTDAVHGALQLGFNNVQTNMVSALTARSVPLAAKNWTAKTIDSYMISTVKFFTERKEHPPDKLRQITCPVKLVHCLGDIAYPLEYSKEFLGRLKDVGIDASLDTIADAPHFGPVTHPHRVNPILRDFVTKHTAGVIPPPPASAVSPFEKHLVKCGLKSADSEEDD</sequence>
<keyword evidence="3" id="KW-1185">Reference proteome</keyword>
<dbReference type="EMBL" id="KN880501">
    <property type="protein sequence ID" value="KIY68529.1"/>
    <property type="molecule type" value="Genomic_DNA"/>
</dbReference>
<dbReference type="InterPro" id="IPR029058">
    <property type="entry name" value="AB_hydrolase_fold"/>
</dbReference>
<dbReference type="InterPro" id="IPR000073">
    <property type="entry name" value="AB_hydrolase_1"/>
</dbReference>
<organism evidence="2 3">
    <name type="scientific">Cylindrobasidium torrendii FP15055 ss-10</name>
    <dbReference type="NCBI Taxonomy" id="1314674"/>
    <lineage>
        <taxon>Eukaryota</taxon>
        <taxon>Fungi</taxon>
        <taxon>Dikarya</taxon>
        <taxon>Basidiomycota</taxon>
        <taxon>Agaricomycotina</taxon>
        <taxon>Agaricomycetes</taxon>
        <taxon>Agaricomycetidae</taxon>
        <taxon>Agaricales</taxon>
        <taxon>Marasmiineae</taxon>
        <taxon>Physalacriaceae</taxon>
        <taxon>Cylindrobasidium</taxon>
    </lineage>
</organism>
<feature type="domain" description="AB hydrolase-1" evidence="1">
    <location>
        <begin position="35"/>
        <end position="202"/>
    </location>
</feature>
<evidence type="ECO:0000313" key="3">
    <source>
        <dbReference type="Proteomes" id="UP000054007"/>
    </source>
</evidence>
<evidence type="ECO:0000313" key="2">
    <source>
        <dbReference type="EMBL" id="KIY68529.1"/>
    </source>
</evidence>
<name>A0A0D7BEF1_9AGAR</name>
<dbReference type="Pfam" id="PF00561">
    <property type="entry name" value="Abhydrolase_1"/>
    <property type="match status" value="1"/>
</dbReference>
<accession>A0A0D7BEF1</accession>
<reference evidence="2 3" key="1">
    <citation type="journal article" date="2015" name="Fungal Genet. Biol.">
        <title>Evolution of novel wood decay mechanisms in Agaricales revealed by the genome sequences of Fistulina hepatica and Cylindrobasidium torrendii.</title>
        <authorList>
            <person name="Floudas D."/>
            <person name="Held B.W."/>
            <person name="Riley R."/>
            <person name="Nagy L.G."/>
            <person name="Koehler G."/>
            <person name="Ransdell A.S."/>
            <person name="Younus H."/>
            <person name="Chow J."/>
            <person name="Chiniquy J."/>
            <person name="Lipzen A."/>
            <person name="Tritt A."/>
            <person name="Sun H."/>
            <person name="Haridas S."/>
            <person name="LaButti K."/>
            <person name="Ohm R.A."/>
            <person name="Kues U."/>
            <person name="Blanchette R.A."/>
            <person name="Grigoriev I.V."/>
            <person name="Minto R.E."/>
            <person name="Hibbett D.S."/>
        </authorList>
    </citation>
    <scope>NUCLEOTIDE SEQUENCE [LARGE SCALE GENOMIC DNA]</scope>
    <source>
        <strain evidence="2 3">FP15055 ss-10</strain>
    </source>
</reference>
<dbReference type="Gene3D" id="3.40.50.1820">
    <property type="entry name" value="alpha/beta hydrolase"/>
    <property type="match status" value="1"/>
</dbReference>
<dbReference type="OrthoDB" id="19657at2759"/>
<dbReference type="SUPFAM" id="SSF53474">
    <property type="entry name" value="alpha/beta-Hydrolases"/>
    <property type="match status" value="1"/>
</dbReference>
<dbReference type="Proteomes" id="UP000054007">
    <property type="component" value="Unassembled WGS sequence"/>
</dbReference>
<protein>
    <submittedName>
        <fullName evidence="2">Alpha/beta-hydrolase</fullName>
    </submittedName>
</protein>
<keyword evidence="2" id="KW-0378">Hydrolase</keyword>
<evidence type="ECO:0000259" key="1">
    <source>
        <dbReference type="Pfam" id="PF00561"/>
    </source>
</evidence>
<gene>
    <name evidence="2" type="ORF">CYLTODRAFT_395290</name>
</gene>
<dbReference type="AlphaFoldDB" id="A0A0D7BEF1"/>